<dbReference type="Proteomes" id="UP000256343">
    <property type="component" value="Unassembled WGS sequence"/>
</dbReference>
<proteinExistence type="predicted"/>
<evidence type="ECO:0000313" key="2">
    <source>
        <dbReference type="EMBL" id="RED29005.1"/>
    </source>
</evidence>
<name>A0A336JRK7_9BRAD</name>
<gene>
    <name evidence="2" type="ORF">BJ125_1201</name>
    <name evidence="3" type="ORF">SAMN05892882_1201</name>
</gene>
<feature type="region of interest" description="Disordered" evidence="1">
    <location>
        <begin position="1"/>
        <end position="58"/>
    </location>
</feature>
<dbReference type="Proteomes" id="UP000252631">
    <property type="component" value="Unassembled WGS sequence"/>
</dbReference>
<dbReference type="RefSeq" id="WP_114359777.1">
    <property type="nucleotide sequence ID" value="NZ_QRDT01000020.1"/>
</dbReference>
<dbReference type="EMBL" id="QRDT01000020">
    <property type="protein sequence ID" value="RED29005.1"/>
    <property type="molecule type" value="Genomic_DNA"/>
</dbReference>
<reference evidence="3 4" key="1">
    <citation type="submission" date="2017-08" db="EMBL/GenBank/DDBJ databases">
        <authorList>
            <person name="de Groot N.N."/>
        </authorList>
    </citation>
    <scope>NUCLEOTIDE SEQUENCE [LARGE SCALE GENOMIC DNA]</scope>
    <source>
        <strain evidence="3 4">JA575</strain>
    </source>
</reference>
<reference evidence="2 5" key="2">
    <citation type="submission" date="2018-07" db="EMBL/GenBank/DDBJ databases">
        <title>Genomic Encyclopedia of Archaeal and Bacterial Type Strains, Phase II (KMG-II): from individual species to whole genera.</title>
        <authorList>
            <person name="Goeker M."/>
        </authorList>
    </citation>
    <scope>NUCLEOTIDE SEQUENCE [LARGE SCALE GENOMIC DNA]</scope>
    <source>
        <strain evidence="2 5">JA575</strain>
    </source>
</reference>
<dbReference type="AlphaFoldDB" id="A0A336JRK7"/>
<feature type="compositionally biased region" description="Basic and acidic residues" evidence="1">
    <location>
        <begin position="1"/>
        <end position="50"/>
    </location>
</feature>
<evidence type="ECO:0000256" key="1">
    <source>
        <dbReference type="SAM" id="MobiDB-lite"/>
    </source>
</evidence>
<evidence type="ECO:0000313" key="5">
    <source>
        <dbReference type="Proteomes" id="UP000256343"/>
    </source>
</evidence>
<evidence type="ECO:0000313" key="3">
    <source>
        <dbReference type="EMBL" id="SSW92417.1"/>
    </source>
</evidence>
<evidence type="ECO:0000313" key="4">
    <source>
        <dbReference type="Proteomes" id="UP000252631"/>
    </source>
</evidence>
<keyword evidence="5" id="KW-1185">Reference proteome</keyword>
<protein>
    <submittedName>
        <fullName evidence="3">Uncharacterized protein</fullName>
    </submittedName>
</protein>
<dbReference type="EMBL" id="UFQQ01000020">
    <property type="protein sequence ID" value="SSW92417.1"/>
    <property type="molecule type" value="Genomic_DNA"/>
</dbReference>
<organism evidence="3 4">
    <name type="scientific">Rhodopseudomonas pentothenatexigens</name>
    <dbReference type="NCBI Taxonomy" id="999699"/>
    <lineage>
        <taxon>Bacteria</taxon>
        <taxon>Pseudomonadati</taxon>
        <taxon>Pseudomonadota</taxon>
        <taxon>Alphaproteobacteria</taxon>
        <taxon>Hyphomicrobiales</taxon>
        <taxon>Nitrobacteraceae</taxon>
        <taxon>Rhodopseudomonas</taxon>
    </lineage>
</organism>
<accession>A0A336JRK7</accession>
<sequence length="58" mass="6980">MKDKLEERVDHRTKEMQQAKGLPEERREEFREQAEQDVRGEKETYDRLKSDPSITTNS</sequence>